<accession>A0A2I2FRJ4</accession>
<evidence type="ECO:0000256" key="1">
    <source>
        <dbReference type="SAM" id="Coils"/>
    </source>
</evidence>
<comment type="caution">
    <text evidence="3">The sequence shown here is derived from an EMBL/GenBank/DDBJ whole genome shotgun (WGS) entry which is preliminary data.</text>
</comment>
<feature type="region of interest" description="Disordered" evidence="2">
    <location>
        <begin position="1"/>
        <end position="86"/>
    </location>
</feature>
<feature type="compositionally biased region" description="Polar residues" evidence="2">
    <location>
        <begin position="65"/>
        <end position="84"/>
    </location>
</feature>
<keyword evidence="1" id="KW-0175">Coiled coil</keyword>
<evidence type="ECO:0000313" key="3">
    <source>
        <dbReference type="EMBL" id="PLB43258.1"/>
    </source>
</evidence>
<name>A0A2I2FRJ4_9EURO</name>
<dbReference type="EMBL" id="MSFO01000011">
    <property type="protein sequence ID" value="PLB43258.1"/>
    <property type="molecule type" value="Genomic_DNA"/>
</dbReference>
<organism evidence="3 4">
    <name type="scientific">Aspergillus steynii IBT 23096</name>
    <dbReference type="NCBI Taxonomy" id="1392250"/>
    <lineage>
        <taxon>Eukaryota</taxon>
        <taxon>Fungi</taxon>
        <taxon>Dikarya</taxon>
        <taxon>Ascomycota</taxon>
        <taxon>Pezizomycotina</taxon>
        <taxon>Eurotiomycetes</taxon>
        <taxon>Eurotiomycetidae</taxon>
        <taxon>Eurotiales</taxon>
        <taxon>Aspergillaceae</taxon>
        <taxon>Aspergillus</taxon>
        <taxon>Aspergillus subgen. Circumdati</taxon>
    </lineage>
</organism>
<feature type="compositionally biased region" description="Low complexity" evidence="2">
    <location>
        <begin position="35"/>
        <end position="45"/>
    </location>
</feature>
<keyword evidence="4" id="KW-1185">Reference proteome</keyword>
<proteinExistence type="predicted"/>
<protein>
    <submittedName>
        <fullName evidence="3">Uncharacterized protein</fullName>
    </submittedName>
</protein>
<dbReference type="GeneID" id="36561541"/>
<sequence length="186" mass="21017">MSSTSNLDLEAPESEHYQSPASPIPEHAFGSPKPSSESTSTEVETAQNTEGHHSPNSDHEVGYGSDSSESSITADETPVASTENPFPCSYPSYYHGIYSHHETYFPMWKDAQENDYRNKYIKFLNARISYLESELENQLTRKEAKIKEMQNRIDMLEAQVEGETDQKQGIFDKLDELESMLDGQIP</sequence>
<evidence type="ECO:0000313" key="4">
    <source>
        <dbReference type="Proteomes" id="UP000234275"/>
    </source>
</evidence>
<evidence type="ECO:0000256" key="2">
    <source>
        <dbReference type="SAM" id="MobiDB-lite"/>
    </source>
</evidence>
<reference evidence="3 4" key="1">
    <citation type="submission" date="2016-12" db="EMBL/GenBank/DDBJ databases">
        <title>The genomes of Aspergillus section Nigri reveals drivers in fungal speciation.</title>
        <authorList>
            <consortium name="DOE Joint Genome Institute"/>
            <person name="Vesth T.C."/>
            <person name="Nybo J."/>
            <person name="Theobald S."/>
            <person name="Brandl J."/>
            <person name="Frisvad J.C."/>
            <person name="Nielsen K.F."/>
            <person name="Lyhne E.K."/>
            <person name="Kogle M.E."/>
            <person name="Kuo A."/>
            <person name="Riley R."/>
            <person name="Clum A."/>
            <person name="Nolan M."/>
            <person name="Lipzen A."/>
            <person name="Salamov A."/>
            <person name="Henrissat B."/>
            <person name="Wiebenga A."/>
            <person name="De Vries R.P."/>
            <person name="Grigoriev I.V."/>
            <person name="Mortensen U.H."/>
            <person name="Andersen M.R."/>
            <person name="Baker S.E."/>
        </authorList>
    </citation>
    <scope>NUCLEOTIDE SEQUENCE [LARGE SCALE GENOMIC DNA]</scope>
    <source>
        <strain evidence="3 4">IBT 23096</strain>
    </source>
</reference>
<feature type="compositionally biased region" description="Basic and acidic residues" evidence="2">
    <location>
        <begin position="50"/>
        <end position="61"/>
    </location>
</feature>
<dbReference type="Proteomes" id="UP000234275">
    <property type="component" value="Unassembled WGS sequence"/>
</dbReference>
<dbReference type="VEuPathDB" id="FungiDB:P170DRAFT_481209"/>
<gene>
    <name evidence="3" type="ORF">P170DRAFT_481209</name>
</gene>
<feature type="coiled-coil region" evidence="1">
    <location>
        <begin position="132"/>
        <end position="166"/>
    </location>
</feature>
<dbReference type="AlphaFoldDB" id="A0A2I2FRJ4"/>
<dbReference type="RefSeq" id="XP_024698560.1">
    <property type="nucleotide sequence ID" value="XM_024853843.1"/>
</dbReference>